<dbReference type="GO" id="GO:0051213">
    <property type="term" value="F:dioxygenase activity"/>
    <property type="evidence" value="ECO:0007669"/>
    <property type="project" value="UniProtKB-KW"/>
</dbReference>
<dbReference type="Pfam" id="PF05721">
    <property type="entry name" value="PhyH"/>
    <property type="match status" value="1"/>
</dbReference>
<gene>
    <name evidence="1" type="ORF">L1F29_15710</name>
</gene>
<dbReference type="InterPro" id="IPR008775">
    <property type="entry name" value="Phytyl_CoA_dOase-like"/>
</dbReference>
<keyword evidence="1" id="KW-0223">Dioxygenase</keyword>
<protein>
    <submittedName>
        <fullName evidence="1">Phytanoyl-CoA dioxygenase family protein</fullName>
    </submittedName>
</protein>
<proteinExistence type="predicted"/>
<sequence length="282" mass="32252">MKDSIGQITQEDIEFYKTNGYWISPVLFDEQEIEEMRQAHDRIWSFDYDGDGFPLDEWRPSNNPKLLRKIDNSWWINDTIRKTVTNPVLGRIAAGLMESSEARLWYDQVIHKPGTGIKDKDAQASGNVGWHQDYIYWRCTNTENLVTAWIALQDTDLTNGCMSVVPGSHEWGLLEGSDAFFNRDLESVKARIAAESGKEWKEVPMLLKAGQVSFHHSLTIHGSGQNYSEEPRLSVVAHLMPHGTAYQNRGFNVDNIRLLGPRPKEGQVFDNEYFPVAYSKKT</sequence>
<dbReference type="EMBL" id="CP091430">
    <property type="protein sequence ID" value="UVI33193.1"/>
    <property type="molecule type" value="Genomic_DNA"/>
</dbReference>
<evidence type="ECO:0000313" key="1">
    <source>
        <dbReference type="EMBL" id="UVI33193.1"/>
    </source>
</evidence>
<dbReference type="PANTHER" id="PTHR20883:SF48">
    <property type="entry name" value="ECTOINE DIOXYGENASE"/>
    <property type="match status" value="1"/>
</dbReference>
<dbReference type="PANTHER" id="PTHR20883">
    <property type="entry name" value="PHYTANOYL-COA DIOXYGENASE DOMAIN CONTAINING 1"/>
    <property type="match status" value="1"/>
</dbReference>
<dbReference type="RefSeq" id="WP_258389246.1">
    <property type="nucleotide sequence ID" value="NZ_CP091430.1"/>
</dbReference>
<keyword evidence="2" id="KW-1185">Reference proteome</keyword>
<dbReference type="Proteomes" id="UP001057877">
    <property type="component" value="Chromosome"/>
</dbReference>
<evidence type="ECO:0000313" key="2">
    <source>
        <dbReference type="Proteomes" id="UP001057877"/>
    </source>
</evidence>
<organism evidence="1 2">
    <name type="scientific">Paenibacillus spongiae</name>
    <dbReference type="NCBI Taxonomy" id="2909671"/>
    <lineage>
        <taxon>Bacteria</taxon>
        <taxon>Bacillati</taxon>
        <taxon>Bacillota</taxon>
        <taxon>Bacilli</taxon>
        <taxon>Bacillales</taxon>
        <taxon>Paenibacillaceae</taxon>
        <taxon>Paenibacillus</taxon>
    </lineage>
</organism>
<name>A0ABY5SLS0_9BACL</name>
<keyword evidence="1" id="KW-0560">Oxidoreductase</keyword>
<dbReference type="Gene3D" id="2.60.120.620">
    <property type="entry name" value="q2cbj1_9rhob like domain"/>
    <property type="match status" value="1"/>
</dbReference>
<dbReference type="SUPFAM" id="SSF51197">
    <property type="entry name" value="Clavaminate synthase-like"/>
    <property type="match status" value="1"/>
</dbReference>
<accession>A0ABY5SLS0</accession>
<reference evidence="1" key="1">
    <citation type="submission" date="2022-01" db="EMBL/GenBank/DDBJ databases">
        <title>Paenibacillus spongiae sp. nov., isolated from marine sponge.</title>
        <authorList>
            <person name="Li Z."/>
            <person name="Zhang M."/>
        </authorList>
    </citation>
    <scope>NUCLEOTIDE SEQUENCE</scope>
    <source>
        <strain evidence="1">PHS-Z3</strain>
    </source>
</reference>